<protein>
    <submittedName>
        <fullName evidence="1">Uncharacterized protein</fullName>
    </submittedName>
</protein>
<organism evidence="1 2">
    <name type="scientific">Diploptera punctata</name>
    <name type="common">Pacific beetle cockroach</name>
    <dbReference type="NCBI Taxonomy" id="6984"/>
    <lineage>
        <taxon>Eukaryota</taxon>
        <taxon>Metazoa</taxon>
        <taxon>Ecdysozoa</taxon>
        <taxon>Arthropoda</taxon>
        <taxon>Hexapoda</taxon>
        <taxon>Insecta</taxon>
        <taxon>Pterygota</taxon>
        <taxon>Neoptera</taxon>
        <taxon>Polyneoptera</taxon>
        <taxon>Dictyoptera</taxon>
        <taxon>Blattodea</taxon>
        <taxon>Blaberoidea</taxon>
        <taxon>Blaberidae</taxon>
        <taxon>Diplopterinae</taxon>
        <taxon>Diploptera</taxon>
    </lineage>
</organism>
<accession>A0AAD8E6J0</accession>
<dbReference type="AlphaFoldDB" id="A0AAD8E6J0"/>
<keyword evidence="2" id="KW-1185">Reference proteome</keyword>
<proteinExistence type="predicted"/>
<sequence length="75" mass="8826">KENDFCHAIEDSPGQWGKGFRRWTISFARKYRRLISIGHPERAKFRTLEISQCGGRYTGERSNLEGSVEKMFWTD</sequence>
<name>A0AAD8E6J0_DIPPU</name>
<evidence type="ECO:0000313" key="1">
    <source>
        <dbReference type="EMBL" id="KAJ9579163.1"/>
    </source>
</evidence>
<reference evidence="1" key="2">
    <citation type="submission" date="2023-05" db="EMBL/GenBank/DDBJ databases">
        <authorList>
            <person name="Fouks B."/>
        </authorList>
    </citation>
    <scope>NUCLEOTIDE SEQUENCE</scope>
    <source>
        <strain evidence="1">Stay&amp;Tobe</strain>
        <tissue evidence="1">Testes</tissue>
    </source>
</reference>
<feature type="non-terminal residue" evidence="1">
    <location>
        <position position="1"/>
    </location>
</feature>
<gene>
    <name evidence="1" type="ORF">L9F63_024733</name>
</gene>
<feature type="non-terminal residue" evidence="1">
    <location>
        <position position="75"/>
    </location>
</feature>
<comment type="caution">
    <text evidence="1">The sequence shown here is derived from an EMBL/GenBank/DDBJ whole genome shotgun (WGS) entry which is preliminary data.</text>
</comment>
<dbReference type="EMBL" id="JASPKZ010008640">
    <property type="protein sequence ID" value="KAJ9579163.1"/>
    <property type="molecule type" value="Genomic_DNA"/>
</dbReference>
<reference evidence="1" key="1">
    <citation type="journal article" date="2023" name="IScience">
        <title>Live-bearing cockroach genome reveals convergent evolutionary mechanisms linked to viviparity in insects and beyond.</title>
        <authorList>
            <person name="Fouks B."/>
            <person name="Harrison M.C."/>
            <person name="Mikhailova A.A."/>
            <person name="Marchal E."/>
            <person name="English S."/>
            <person name="Carruthers M."/>
            <person name="Jennings E.C."/>
            <person name="Chiamaka E.L."/>
            <person name="Frigard R.A."/>
            <person name="Pippel M."/>
            <person name="Attardo G.M."/>
            <person name="Benoit J.B."/>
            <person name="Bornberg-Bauer E."/>
            <person name="Tobe S.S."/>
        </authorList>
    </citation>
    <scope>NUCLEOTIDE SEQUENCE</scope>
    <source>
        <strain evidence="1">Stay&amp;Tobe</strain>
    </source>
</reference>
<evidence type="ECO:0000313" key="2">
    <source>
        <dbReference type="Proteomes" id="UP001233999"/>
    </source>
</evidence>
<dbReference type="Proteomes" id="UP001233999">
    <property type="component" value="Unassembled WGS sequence"/>
</dbReference>